<feature type="transmembrane region" description="Helical" evidence="2">
    <location>
        <begin position="638"/>
        <end position="660"/>
    </location>
</feature>
<keyword evidence="2" id="KW-0812">Transmembrane</keyword>
<keyword evidence="4" id="KW-1185">Reference proteome</keyword>
<feature type="region of interest" description="Disordered" evidence="1">
    <location>
        <begin position="293"/>
        <end position="317"/>
    </location>
</feature>
<dbReference type="AlphaFoldDB" id="A0A3M8DPH7"/>
<evidence type="ECO:0000313" key="3">
    <source>
        <dbReference type="EMBL" id="RNB89874.1"/>
    </source>
</evidence>
<name>A0A3M8DPH7_9BACL</name>
<organism evidence="3 4">
    <name type="scientific">Brevibacillus fluminis</name>
    <dbReference type="NCBI Taxonomy" id="511487"/>
    <lineage>
        <taxon>Bacteria</taxon>
        <taxon>Bacillati</taxon>
        <taxon>Bacillota</taxon>
        <taxon>Bacilli</taxon>
        <taxon>Bacillales</taxon>
        <taxon>Paenibacillaceae</taxon>
        <taxon>Brevibacillus</taxon>
    </lineage>
</organism>
<reference evidence="3 4" key="1">
    <citation type="submission" date="2018-10" db="EMBL/GenBank/DDBJ databases">
        <title>Phylogenomics of Brevibacillus.</title>
        <authorList>
            <person name="Dunlap C."/>
        </authorList>
    </citation>
    <scope>NUCLEOTIDE SEQUENCE [LARGE SCALE GENOMIC DNA]</scope>
    <source>
        <strain evidence="3 4">JCM 15716</strain>
    </source>
</reference>
<feature type="compositionally biased region" description="Polar residues" evidence="1">
    <location>
        <begin position="907"/>
        <end position="920"/>
    </location>
</feature>
<feature type="compositionally biased region" description="Low complexity" evidence="1">
    <location>
        <begin position="298"/>
        <end position="309"/>
    </location>
</feature>
<evidence type="ECO:0000256" key="2">
    <source>
        <dbReference type="SAM" id="Phobius"/>
    </source>
</evidence>
<keyword evidence="2" id="KW-1133">Transmembrane helix</keyword>
<feature type="compositionally biased region" description="Polar residues" evidence="1">
    <location>
        <begin position="880"/>
        <end position="895"/>
    </location>
</feature>
<gene>
    <name evidence="3" type="ORF">EDM56_12000</name>
</gene>
<proteinExistence type="predicted"/>
<dbReference type="Proteomes" id="UP000271031">
    <property type="component" value="Unassembled WGS sequence"/>
</dbReference>
<feature type="transmembrane region" description="Helical" evidence="2">
    <location>
        <begin position="604"/>
        <end position="632"/>
    </location>
</feature>
<evidence type="ECO:0000313" key="4">
    <source>
        <dbReference type="Proteomes" id="UP000271031"/>
    </source>
</evidence>
<feature type="region of interest" description="Disordered" evidence="1">
    <location>
        <begin position="832"/>
        <end position="920"/>
    </location>
</feature>
<comment type="caution">
    <text evidence="3">The sequence shown here is derived from an EMBL/GenBank/DDBJ whole genome shotgun (WGS) entry which is preliminary data.</text>
</comment>
<evidence type="ECO:0008006" key="5">
    <source>
        <dbReference type="Google" id="ProtNLM"/>
    </source>
</evidence>
<accession>A0A3M8DPH7</accession>
<feature type="compositionally biased region" description="Polar residues" evidence="1">
    <location>
        <begin position="852"/>
        <end position="866"/>
    </location>
</feature>
<evidence type="ECO:0000256" key="1">
    <source>
        <dbReference type="SAM" id="MobiDB-lite"/>
    </source>
</evidence>
<keyword evidence="2" id="KW-0472">Membrane</keyword>
<dbReference type="RefSeq" id="WP_122918127.1">
    <property type="nucleotide sequence ID" value="NZ_RHHQ01000008.1"/>
</dbReference>
<protein>
    <recommendedName>
        <fullName evidence="5">Phage tail tape measure protein</fullName>
    </recommendedName>
</protein>
<dbReference type="EMBL" id="RHHQ01000008">
    <property type="protein sequence ID" value="RNB89874.1"/>
    <property type="molecule type" value="Genomic_DNA"/>
</dbReference>
<sequence length="984" mass="106494">MAKMTATAGGNLAKQIGGISGSLERLKKSFQRTDLGKGIKTMKEHAIRTADQLAGKRGNSLSRSAKRNSGTMAASIGRQLGGAIHLGRKVRSGAKASLTGTNSPTARYQRASKAFQGWAGQKATQFSGWRKTTGERISTAGKNARENIRAAYQSYQVNRKFNALMKQTAAQMQAHQAAQAQQNAKKQIPYRHFGVLLKKPKAHTQGQQIQQAAQTVQAQNAPKAQMTKLQEAIQKQSVNRKFHALMRKTKAQMQAQQAQAAAQPAKKGFFRSLVSPSSWASGFQKTRAFIQKMRTPPQQQGAQASGGEAQEAEKPKSLMSQISEKLSAFSTWLEQFGLAPQQIFAKTVGAAADLEKQMVLMGQVVKENKKKFTPEQVTQATKDYMSALRKNAVLNPFSVDEVTTGGMKTLELAKGDTTKAMNYMAIAENVAALKGEKLETVIEAFSEAKEGKMNKLNEFGFDFTKKDVNGKKGFDRMLAKVDKQFAGGSAKMGGTALGLWESIQEGFAVSMQDSGVEALDRLKPQLKRLQGWLTESGGGFDKLKEFAIVALGKITDGFLFLLDKAEKLFPIFQEMWATYVSPAFDAIGGGIKWLIDNFDELKPYLIGIVAAFSAFMVITKVVTLVSGLISAFSAGGAAIMALTNPIGWIAIAIGLLAVAWQKNWGGIREKVAEVIEWMKPFLAQTVAFIQGIFTKISDYFASIWPPLEVLITKAMPTVMVALTALWESFKLIFGGIFDLLKTWVTLMWNTVTSILEVLGGLFKALLEWASGDTEKAMQTLRETFTGFLKDIVSLGEDLMKGLGTFLENLKNRFSGGVTTLMKVSVEEDQKAKEKLSKLAEPTPTSPALKSLLNPQPNTLFSPQEQGASKAGTIPWLPSTPAGQSTSSPFSIQPKSGGSPFPTLLQGGANQSGNPSLTPAQKTAIFSSGSQGPAAQASGGNQVHIAQLVGEVHIHNEADEERFMKKLQRHLEIGLGLEGNGVGVG</sequence>
<dbReference type="OrthoDB" id="90760at2"/>